<gene>
    <name evidence="2" type="ORF">PL78_09845</name>
</gene>
<dbReference type="Proteomes" id="UP000266744">
    <property type="component" value="Chromosome"/>
</dbReference>
<dbReference type="InterPro" id="IPR011008">
    <property type="entry name" value="Dimeric_a/b-barrel"/>
</dbReference>
<dbReference type="Gene3D" id="3.30.70.100">
    <property type="match status" value="1"/>
</dbReference>
<evidence type="ECO:0000259" key="1">
    <source>
        <dbReference type="PROSITE" id="PS51725"/>
    </source>
</evidence>
<name>A0ABN4PSS7_YERET</name>
<dbReference type="EMBL" id="CP010029">
    <property type="protein sequence ID" value="ANI30122.1"/>
    <property type="molecule type" value="Genomic_DNA"/>
</dbReference>
<dbReference type="PANTHER" id="PTHR33336">
    <property type="entry name" value="QUINOL MONOOXYGENASE YGIN-RELATED"/>
    <property type="match status" value="1"/>
</dbReference>
<dbReference type="InterPro" id="IPR007138">
    <property type="entry name" value="ABM_dom"/>
</dbReference>
<accession>A0ABN4PSS7</accession>
<keyword evidence="3" id="KW-1185">Reference proteome</keyword>
<evidence type="ECO:0000313" key="2">
    <source>
        <dbReference type="EMBL" id="ANI30122.1"/>
    </source>
</evidence>
<dbReference type="SUPFAM" id="SSF54909">
    <property type="entry name" value="Dimeric alpha+beta barrel"/>
    <property type="match status" value="1"/>
</dbReference>
<dbReference type="RefSeq" id="WP_064515158.1">
    <property type="nucleotide sequence ID" value="NZ_CBCSBH010000006.1"/>
</dbReference>
<organism evidence="2 3">
    <name type="scientific">Yersinia entomophaga</name>
    <dbReference type="NCBI Taxonomy" id="935293"/>
    <lineage>
        <taxon>Bacteria</taxon>
        <taxon>Pseudomonadati</taxon>
        <taxon>Pseudomonadota</taxon>
        <taxon>Gammaproteobacteria</taxon>
        <taxon>Enterobacterales</taxon>
        <taxon>Yersiniaceae</taxon>
        <taxon>Yersinia</taxon>
    </lineage>
</organism>
<dbReference type="GO" id="GO:0004497">
    <property type="term" value="F:monooxygenase activity"/>
    <property type="evidence" value="ECO:0007669"/>
    <property type="project" value="UniProtKB-KW"/>
</dbReference>
<reference evidence="3" key="1">
    <citation type="journal article" date="2016" name="Toxins">
        <title>The Draft Genome Sequence of the Yersinia entomophaga Entomopathogenic Type Strain MH96T.</title>
        <authorList>
            <person name="Hurst M.R."/>
            <person name="Beattie A."/>
            <person name="Altermann E."/>
            <person name="Moraga R.M."/>
            <person name="Harper L.A."/>
            <person name="Calder J."/>
            <person name="Laugraud A."/>
        </authorList>
    </citation>
    <scope>NUCLEOTIDE SEQUENCE [LARGE SCALE GENOMIC DNA]</scope>
    <source>
        <strain evidence="3">MH96</strain>
    </source>
</reference>
<dbReference type="Pfam" id="PF03992">
    <property type="entry name" value="ABM"/>
    <property type="match status" value="1"/>
</dbReference>
<dbReference type="InterPro" id="IPR050744">
    <property type="entry name" value="AI-2_Isomerase_LsrG"/>
</dbReference>
<evidence type="ECO:0000313" key="3">
    <source>
        <dbReference type="Proteomes" id="UP000266744"/>
    </source>
</evidence>
<keyword evidence="2" id="KW-0560">Oxidoreductase</keyword>
<protein>
    <submittedName>
        <fullName evidence="2">Quinol monooxygenase</fullName>
    </submittedName>
</protein>
<feature type="domain" description="ABM" evidence="1">
    <location>
        <begin position="2"/>
        <end position="98"/>
    </location>
</feature>
<proteinExistence type="predicted"/>
<dbReference type="PANTHER" id="PTHR33336:SF3">
    <property type="entry name" value="ABM DOMAIN-CONTAINING PROTEIN"/>
    <property type="match status" value="1"/>
</dbReference>
<keyword evidence="2" id="KW-0503">Monooxygenase</keyword>
<dbReference type="PROSITE" id="PS51725">
    <property type="entry name" value="ABM"/>
    <property type="match status" value="1"/>
</dbReference>
<sequence>MISVFAEIQVKPGRRQAVLDSFAQLLPDVLAEQGCGGYVPMVDVPTQLAWQRQAPDFIFMWEQWASVQHLEQHLAMPHMKRHQERVKDDVLDVVINIIDHALPAKA</sequence>